<keyword evidence="1" id="KW-0732">Signal</keyword>
<evidence type="ECO:0000313" key="2">
    <source>
        <dbReference type="EMBL" id="KAJ3571865.1"/>
    </source>
</evidence>
<gene>
    <name evidence="2" type="ORF">NP233_g3474</name>
</gene>
<dbReference type="Proteomes" id="UP001213000">
    <property type="component" value="Unassembled WGS sequence"/>
</dbReference>
<name>A0AAD5YWE3_9AGAR</name>
<feature type="chain" id="PRO_5042185768" evidence="1">
    <location>
        <begin position="18"/>
        <end position="225"/>
    </location>
</feature>
<dbReference type="AlphaFoldDB" id="A0AAD5YWE3"/>
<evidence type="ECO:0000313" key="3">
    <source>
        <dbReference type="Proteomes" id="UP001213000"/>
    </source>
</evidence>
<protein>
    <submittedName>
        <fullName evidence="2">Uncharacterized protein</fullName>
    </submittedName>
</protein>
<reference evidence="2" key="1">
    <citation type="submission" date="2022-07" db="EMBL/GenBank/DDBJ databases">
        <title>Genome Sequence of Leucocoprinus birnbaumii.</title>
        <authorList>
            <person name="Buettner E."/>
        </authorList>
    </citation>
    <scope>NUCLEOTIDE SEQUENCE</scope>
    <source>
        <strain evidence="2">VT141</strain>
    </source>
</reference>
<keyword evidence="3" id="KW-1185">Reference proteome</keyword>
<feature type="signal peptide" evidence="1">
    <location>
        <begin position="1"/>
        <end position="17"/>
    </location>
</feature>
<accession>A0AAD5YWE3</accession>
<sequence>MLTFGAFTAFSALVLYATHVTRPSTGCQAATVTLTFPDSESTSNPNIATVTFYDVIPTLAPTALHLSEAISHSEGVIGFDSDGKTIYHEVGVLTKEVFYNDFTTITSAVDPLPSTYTVTFAEGDEGFARTYPLTEELSTTTVTDIVAESCAFQGTTWGVCGRIIVNDRTTVVTSFTGPMAPAYTAAFILPASNSATTRWGSSGTMAGILTVSSVLLTCLVEIPVF</sequence>
<comment type="caution">
    <text evidence="2">The sequence shown here is derived from an EMBL/GenBank/DDBJ whole genome shotgun (WGS) entry which is preliminary data.</text>
</comment>
<proteinExistence type="predicted"/>
<evidence type="ECO:0000256" key="1">
    <source>
        <dbReference type="SAM" id="SignalP"/>
    </source>
</evidence>
<organism evidence="2 3">
    <name type="scientific">Leucocoprinus birnbaumii</name>
    <dbReference type="NCBI Taxonomy" id="56174"/>
    <lineage>
        <taxon>Eukaryota</taxon>
        <taxon>Fungi</taxon>
        <taxon>Dikarya</taxon>
        <taxon>Basidiomycota</taxon>
        <taxon>Agaricomycotina</taxon>
        <taxon>Agaricomycetes</taxon>
        <taxon>Agaricomycetidae</taxon>
        <taxon>Agaricales</taxon>
        <taxon>Agaricineae</taxon>
        <taxon>Agaricaceae</taxon>
        <taxon>Leucocoprinus</taxon>
    </lineage>
</organism>
<dbReference type="EMBL" id="JANIEX010000167">
    <property type="protein sequence ID" value="KAJ3571865.1"/>
    <property type="molecule type" value="Genomic_DNA"/>
</dbReference>